<dbReference type="Proteomes" id="UP000261704">
    <property type="component" value="Chromosome"/>
</dbReference>
<dbReference type="EMBL" id="CP032125">
    <property type="protein sequence ID" value="AXX96673.1"/>
    <property type="molecule type" value="Genomic_DNA"/>
</dbReference>
<dbReference type="OrthoDB" id="7277196at2"/>
<sequence length="113" mass="12738">MRYAIWIWVMLAGAAQADSLLLLNDYPTEARADYVFACMAVNGETRDVLRRCSCSIDVIASILPYDDYVSAETVLRMLQTSGEKTTLFRSTEISKGAVRDLRRAQAEAEMRCF</sequence>
<protein>
    <submittedName>
        <fullName evidence="1">Uncharacterized protein</fullName>
    </submittedName>
</protein>
<gene>
    <name evidence="1" type="ORF">BAR1_01195</name>
</gene>
<dbReference type="RefSeq" id="WP_118941331.1">
    <property type="nucleotide sequence ID" value="NZ_CP032125.1"/>
</dbReference>
<organism evidence="1 2">
    <name type="scientific">Profundibacter amoris</name>
    <dbReference type="NCBI Taxonomy" id="2171755"/>
    <lineage>
        <taxon>Bacteria</taxon>
        <taxon>Pseudomonadati</taxon>
        <taxon>Pseudomonadota</taxon>
        <taxon>Alphaproteobacteria</taxon>
        <taxon>Rhodobacterales</taxon>
        <taxon>Paracoccaceae</taxon>
        <taxon>Profundibacter</taxon>
    </lineage>
</organism>
<accession>A0A347UCU5</accession>
<reference evidence="1 2" key="1">
    <citation type="submission" date="2018-09" db="EMBL/GenBank/DDBJ databases">
        <title>Profundibacter amoris BAR1 gen. nov., sp. nov., a new member of the Roseobacter clade isolated at Lokis Castle Vent Field on the Arctic Mid-Oceanic Ridge.</title>
        <authorList>
            <person name="Le Moine Bauer S."/>
            <person name="Sjoeberg A.G."/>
            <person name="L'Haridon S."/>
            <person name="Stokke R."/>
            <person name="Roalkvam I."/>
            <person name="Steen I.H."/>
            <person name="Dahle H."/>
        </authorList>
    </citation>
    <scope>NUCLEOTIDE SEQUENCE [LARGE SCALE GENOMIC DNA]</scope>
    <source>
        <strain evidence="1 2">BAR1</strain>
    </source>
</reference>
<dbReference type="AlphaFoldDB" id="A0A347UCU5"/>
<keyword evidence="2" id="KW-1185">Reference proteome</keyword>
<proteinExistence type="predicted"/>
<name>A0A347UCU5_9RHOB</name>
<evidence type="ECO:0000313" key="1">
    <source>
        <dbReference type="EMBL" id="AXX96673.1"/>
    </source>
</evidence>
<dbReference type="KEGG" id="pamo:BAR1_01195"/>
<evidence type="ECO:0000313" key="2">
    <source>
        <dbReference type="Proteomes" id="UP000261704"/>
    </source>
</evidence>